<feature type="non-terminal residue" evidence="1">
    <location>
        <position position="1"/>
    </location>
</feature>
<organism evidence="1 2">
    <name type="scientific">Adineta ricciae</name>
    <name type="common">Rotifer</name>
    <dbReference type="NCBI Taxonomy" id="249248"/>
    <lineage>
        <taxon>Eukaryota</taxon>
        <taxon>Metazoa</taxon>
        <taxon>Spiralia</taxon>
        <taxon>Gnathifera</taxon>
        <taxon>Rotifera</taxon>
        <taxon>Eurotatoria</taxon>
        <taxon>Bdelloidea</taxon>
        <taxon>Adinetida</taxon>
        <taxon>Adinetidae</taxon>
        <taxon>Adineta</taxon>
    </lineage>
</organism>
<comment type="caution">
    <text evidence="1">The sequence shown here is derived from an EMBL/GenBank/DDBJ whole genome shotgun (WGS) entry which is preliminary data.</text>
</comment>
<keyword evidence="2" id="KW-1185">Reference proteome</keyword>
<dbReference type="EMBL" id="CAJNOR010005999">
    <property type="protein sequence ID" value="CAF1582410.1"/>
    <property type="molecule type" value="Genomic_DNA"/>
</dbReference>
<proteinExistence type="predicted"/>
<protein>
    <submittedName>
        <fullName evidence="1">Uncharacterized protein</fullName>
    </submittedName>
</protein>
<name>A0A815ZCV3_ADIRI</name>
<evidence type="ECO:0000313" key="2">
    <source>
        <dbReference type="Proteomes" id="UP000663828"/>
    </source>
</evidence>
<dbReference type="AlphaFoldDB" id="A0A815ZCV3"/>
<reference evidence="1" key="1">
    <citation type="submission" date="2021-02" db="EMBL/GenBank/DDBJ databases">
        <authorList>
            <person name="Nowell W R."/>
        </authorList>
    </citation>
    <scope>NUCLEOTIDE SEQUENCE</scope>
</reference>
<sequence length="338" mass="39030">LYGDIFTTAEWSTSMIRYLSIDDYINLGDLCQILKSSSQLNTIILKRGITFNNLASLSATNQSAFHQLRSLSIQQSLVKIDELELFLSLTSSLNYLQLISEQLHHLSDGYRLYTTPICVNAFEYNPKLKQLPSSALTMMTEDNVVETVRLSTDDFDNLGEQKIITNYSRFMKATHLAIDILQHLDSLLWSSINSMVDIARIVQITLYLYCVEVLVDEGLKDIHFCLIKAHNLRSLIVISKYMRFKGTPYSNAILSILPHRLKHLQIEIDNLDDVEVILKRCNNLSTVRFDCRSHLMKKKTKEWFVDNTINTICWENNRLLTVWLGKIRNQSRDNINES</sequence>
<evidence type="ECO:0000313" key="1">
    <source>
        <dbReference type="EMBL" id="CAF1582410.1"/>
    </source>
</evidence>
<accession>A0A815ZCV3</accession>
<dbReference type="Proteomes" id="UP000663828">
    <property type="component" value="Unassembled WGS sequence"/>
</dbReference>
<gene>
    <name evidence="1" type="ORF">XAT740_LOCUS45654</name>
</gene>